<keyword evidence="2" id="KW-1185">Reference proteome</keyword>
<accession>A0ABC8RR55</accession>
<protein>
    <submittedName>
        <fullName evidence="1">Uncharacterized protein</fullName>
    </submittedName>
</protein>
<organism evidence="1 2">
    <name type="scientific">Ilex paraguariensis</name>
    <name type="common">yerba mate</name>
    <dbReference type="NCBI Taxonomy" id="185542"/>
    <lineage>
        <taxon>Eukaryota</taxon>
        <taxon>Viridiplantae</taxon>
        <taxon>Streptophyta</taxon>
        <taxon>Embryophyta</taxon>
        <taxon>Tracheophyta</taxon>
        <taxon>Spermatophyta</taxon>
        <taxon>Magnoliopsida</taxon>
        <taxon>eudicotyledons</taxon>
        <taxon>Gunneridae</taxon>
        <taxon>Pentapetalae</taxon>
        <taxon>asterids</taxon>
        <taxon>campanulids</taxon>
        <taxon>Aquifoliales</taxon>
        <taxon>Aquifoliaceae</taxon>
        <taxon>Ilex</taxon>
    </lineage>
</organism>
<name>A0ABC8RR55_9AQUA</name>
<dbReference type="Proteomes" id="UP001642360">
    <property type="component" value="Unassembled WGS sequence"/>
</dbReference>
<comment type="caution">
    <text evidence="1">The sequence shown here is derived from an EMBL/GenBank/DDBJ whole genome shotgun (WGS) entry which is preliminary data.</text>
</comment>
<gene>
    <name evidence="1" type="ORF">ILEXP_LOCUS15382</name>
</gene>
<reference evidence="1 2" key="1">
    <citation type="submission" date="2024-02" db="EMBL/GenBank/DDBJ databases">
        <authorList>
            <person name="Vignale AGUSTIN F."/>
            <person name="Sosa J E."/>
            <person name="Modenutti C."/>
        </authorList>
    </citation>
    <scope>NUCLEOTIDE SEQUENCE [LARGE SCALE GENOMIC DNA]</scope>
</reference>
<dbReference type="AlphaFoldDB" id="A0ABC8RR55"/>
<dbReference type="EMBL" id="CAUOFW020001686">
    <property type="protein sequence ID" value="CAK9147481.1"/>
    <property type="molecule type" value="Genomic_DNA"/>
</dbReference>
<proteinExistence type="predicted"/>
<sequence length="182" mass="19864">MQVKSSVLQGANDDDVGAVEVMKLKSSELQGANDDDVGAVEGANDDDVGAVEVMQLKSSELQGANDDDVGAVEWNLHSRLCKLKAQQLRDAEVRLFVGAFQSTALHKNLYRFVGVRPASNYFRKQEAANQLLPKSNDTLTFSVENILDNEGCIGYKAGSWWPEARRLQTAHGLALPLKAMCI</sequence>
<evidence type="ECO:0000313" key="2">
    <source>
        <dbReference type="Proteomes" id="UP001642360"/>
    </source>
</evidence>
<evidence type="ECO:0000313" key="1">
    <source>
        <dbReference type="EMBL" id="CAK9147481.1"/>
    </source>
</evidence>